<organism evidence="2 3">
    <name type="scientific">Pedobacter caeni</name>
    <dbReference type="NCBI Taxonomy" id="288992"/>
    <lineage>
        <taxon>Bacteria</taxon>
        <taxon>Pseudomonadati</taxon>
        <taxon>Bacteroidota</taxon>
        <taxon>Sphingobacteriia</taxon>
        <taxon>Sphingobacteriales</taxon>
        <taxon>Sphingobacteriaceae</taxon>
        <taxon>Pedobacter</taxon>
    </lineage>
</organism>
<dbReference type="EMBL" id="FQUQ01000005">
    <property type="protein sequence ID" value="SHG44045.1"/>
    <property type="molecule type" value="Genomic_DNA"/>
</dbReference>
<evidence type="ECO:0008006" key="4">
    <source>
        <dbReference type="Google" id="ProtNLM"/>
    </source>
</evidence>
<evidence type="ECO:0000313" key="3">
    <source>
        <dbReference type="Proteomes" id="UP000184287"/>
    </source>
</evidence>
<feature type="signal peptide" evidence="1">
    <location>
        <begin position="1"/>
        <end position="20"/>
    </location>
</feature>
<dbReference type="Proteomes" id="UP000184287">
    <property type="component" value="Unassembled WGS sequence"/>
</dbReference>
<reference evidence="3" key="1">
    <citation type="submission" date="2016-11" db="EMBL/GenBank/DDBJ databases">
        <authorList>
            <person name="Varghese N."/>
            <person name="Submissions S."/>
        </authorList>
    </citation>
    <scope>NUCLEOTIDE SEQUENCE [LARGE SCALE GENOMIC DNA]</scope>
    <source>
        <strain evidence="3">DSM 16990</strain>
    </source>
</reference>
<feature type="chain" id="PRO_5012544879" description="DUF4369 domain-containing protein" evidence="1">
    <location>
        <begin position="21"/>
        <end position="193"/>
    </location>
</feature>
<keyword evidence="3" id="KW-1185">Reference proteome</keyword>
<evidence type="ECO:0000313" key="2">
    <source>
        <dbReference type="EMBL" id="SHG44045.1"/>
    </source>
</evidence>
<protein>
    <recommendedName>
        <fullName evidence="4">DUF4369 domain-containing protein</fullName>
    </recommendedName>
</protein>
<dbReference type="OrthoDB" id="754420at2"/>
<name>A0A1M5JUG5_9SPHI</name>
<proteinExistence type="predicted"/>
<evidence type="ECO:0000256" key="1">
    <source>
        <dbReference type="SAM" id="SignalP"/>
    </source>
</evidence>
<accession>A0A1M5JUG5</accession>
<gene>
    <name evidence="2" type="ORF">SAMN04488522_105511</name>
</gene>
<keyword evidence="1" id="KW-0732">Signal</keyword>
<dbReference type="AlphaFoldDB" id="A0A1M5JUG5"/>
<dbReference type="STRING" id="288992.SAMN04488522_105511"/>
<sequence>MKRIYLSLFFLLCFGFVSQAQVMRSYIAIVKTKDGKKKGILHRVNEDAILLEQGDSLILVKATDIKSIRIRASKAPYQLKSVFKYDPLGEHNYETLPNSQVRVRKDGQKDPDTDERIKGHLTNAAMNGAINLVAAPIEAINSSIIKLNINQDGGIFKNNKEELSYHSIYYQRNYSAKDELKKIQAISKAMKEQ</sequence>
<dbReference type="RefSeq" id="WP_073235349.1">
    <property type="nucleotide sequence ID" value="NZ_FQUQ01000005.1"/>
</dbReference>